<dbReference type="InterPro" id="IPR011701">
    <property type="entry name" value="MFS"/>
</dbReference>
<keyword evidence="10" id="KW-1185">Reference proteome</keyword>
<dbReference type="Gene3D" id="1.20.1720.10">
    <property type="entry name" value="Multidrug resistance protein D"/>
    <property type="match status" value="1"/>
</dbReference>
<dbReference type="InterPro" id="IPR020846">
    <property type="entry name" value="MFS_dom"/>
</dbReference>
<feature type="transmembrane region" description="Helical" evidence="7">
    <location>
        <begin position="499"/>
        <end position="520"/>
    </location>
</feature>
<dbReference type="GeneID" id="19210693"/>
<feature type="domain" description="Major facilitator superfamily (MFS) profile" evidence="8">
    <location>
        <begin position="90"/>
        <end position="559"/>
    </location>
</feature>
<comment type="caution">
    <text evidence="9">The sequence shown here is derived from an EMBL/GenBank/DDBJ whole genome shotgun (WGS) entry which is preliminary data.</text>
</comment>
<proteinExistence type="predicted"/>
<evidence type="ECO:0000256" key="4">
    <source>
        <dbReference type="ARBA" id="ARBA00022989"/>
    </source>
</evidence>
<feature type="transmembrane region" description="Helical" evidence="7">
    <location>
        <begin position="135"/>
        <end position="151"/>
    </location>
</feature>
<dbReference type="GO" id="GO:0022857">
    <property type="term" value="F:transmembrane transporter activity"/>
    <property type="evidence" value="ECO:0007669"/>
    <property type="project" value="InterPro"/>
</dbReference>
<keyword evidence="3 7" id="KW-0812">Transmembrane</keyword>
<keyword evidence="4 7" id="KW-1133">Transmembrane helix</keyword>
<feature type="transmembrane region" description="Helical" evidence="7">
    <location>
        <begin position="253"/>
        <end position="273"/>
    </location>
</feature>
<evidence type="ECO:0000259" key="8">
    <source>
        <dbReference type="PROSITE" id="PS50850"/>
    </source>
</evidence>
<dbReference type="Proteomes" id="UP000053558">
    <property type="component" value="Unassembled WGS sequence"/>
</dbReference>
<feature type="transmembrane region" description="Helical" evidence="7">
    <location>
        <begin position="460"/>
        <end position="478"/>
    </location>
</feature>
<feature type="transmembrane region" description="Helical" evidence="7">
    <location>
        <begin position="294"/>
        <end position="315"/>
    </location>
</feature>
<feature type="transmembrane region" description="Helical" evidence="7">
    <location>
        <begin position="369"/>
        <end position="390"/>
    </location>
</feature>
<evidence type="ECO:0000313" key="10">
    <source>
        <dbReference type="Proteomes" id="UP000053558"/>
    </source>
</evidence>
<feature type="transmembrane region" description="Helical" evidence="7">
    <location>
        <begin position="219"/>
        <end position="241"/>
    </location>
</feature>
<dbReference type="OMA" id="ANQNWIA"/>
<feature type="transmembrane region" description="Helical" evidence="7">
    <location>
        <begin position="594"/>
        <end position="613"/>
    </location>
</feature>
<dbReference type="RefSeq" id="XP_007771663.1">
    <property type="nucleotide sequence ID" value="XM_007773473.1"/>
</dbReference>
<accession>A0A5M3MHJ4</accession>
<comment type="subcellular location">
    <subcellularLocation>
        <location evidence="1">Endomembrane system</location>
        <topology evidence="1">Multi-pass membrane protein</topology>
    </subcellularLocation>
</comment>
<dbReference type="PANTHER" id="PTHR23501:SF191">
    <property type="entry name" value="VACUOLAR BASIC AMINO ACID TRANSPORTER 4"/>
    <property type="match status" value="1"/>
</dbReference>
<dbReference type="Pfam" id="PF07690">
    <property type="entry name" value="MFS_1"/>
    <property type="match status" value="1"/>
</dbReference>
<dbReference type="KEGG" id="cput:CONPUDRAFT_83978"/>
<dbReference type="EMBL" id="JH711582">
    <property type="protein sequence ID" value="EIW78672.1"/>
    <property type="molecule type" value="Genomic_DNA"/>
</dbReference>
<evidence type="ECO:0000256" key="6">
    <source>
        <dbReference type="SAM" id="MobiDB-lite"/>
    </source>
</evidence>
<feature type="transmembrane region" description="Helical" evidence="7">
    <location>
        <begin position="436"/>
        <end position="454"/>
    </location>
</feature>
<gene>
    <name evidence="9" type="ORF">CONPUDRAFT_83978</name>
</gene>
<dbReference type="GO" id="GO:0005886">
    <property type="term" value="C:plasma membrane"/>
    <property type="evidence" value="ECO:0007669"/>
    <property type="project" value="TreeGrafter"/>
</dbReference>
<feature type="region of interest" description="Disordered" evidence="6">
    <location>
        <begin position="1"/>
        <end position="79"/>
    </location>
</feature>
<organism evidence="9 10">
    <name type="scientific">Coniophora puteana (strain RWD-64-598)</name>
    <name type="common">Brown rot fungus</name>
    <dbReference type="NCBI Taxonomy" id="741705"/>
    <lineage>
        <taxon>Eukaryota</taxon>
        <taxon>Fungi</taxon>
        <taxon>Dikarya</taxon>
        <taxon>Basidiomycota</taxon>
        <taxon>Agaricomycotina</taxon>
        <taxon>Agaricomycetes</taxon>
        <taxon>Agaricomycetidae</taxon>
        <taxon>Boletales</taxon>
        <taxon>Coniophorineae</taxon>
        <taxon>Coniophoraceae</taxon>
        <taxon>Coniophora</taxon>
    </lineage>
</organism>
<feature type="compositionally biased region" description="Basic and acidic residues" evidence="6">
    <location>
        <begin position="8"/>
        <end position="43"/>
    </location>
</feature>
<dbReference type="PROSITE" id="PS50850">
    <property type="entry name" value="MFS"/>
    <property type="match status" value="1"/>
</dbReference>
<evidence type="ECO:0000313" key="9">
    <source>
        <dbReference type="EMBL" id="EIW78672.1"/>
    </source>
</evidence>
<feature type="transmembrane region" description="Helical" evidence="7">
    <location>
        <begin position="327"/>
        <end position="348"/>
    </location>
</feature>
<keyword evidence="5 7" id="KW-0472">Membrane</keyword>
<dbReference type="OrthoDB" id="3437016at2759"/>
<dbReference type="AlphaFoldDB" id="A0A5M3MHJ4"/>
<reference evidence="10" key="1">
    <citation type="journal article" date="2012" name="Science">
        <title>The Paleozoic origin of enzymatic lignin decomposition reconstructed from 31 fungal genomes.</title>
        <authorList>
            <person name="Floudas D."/>
            <person name="Binder M."/>
            <person name="Riley R."/>
            <person name="Barry K."/>
            <person name="Blanchette R.A."/>
            <person name="Henrissat B."/>
            <person name="Martinez A.T."/>
            <person name="Otillar R."/>
            <person name="Spatafora J.W."/>
            <person name="Yadav J.S."/>
            <person name="Aerts A."/>
            <person name="Benoit I."/>
            <person name="Boyd A."/>
            <person name="Carlson A."/>
            <person name="Copeland A."/>
            <person name="Coutinho P.M."/>
            <person name="de Vries R.P."/>
            <person name="Ferreira P."/>
            <person name="Findley K."/>
            <person name="Foster B."/>
            <person name="Gaskell J."/>
            <person name="Glotzer D."/>
            <person name="Gorecki P."/>
            <person name="Heitman J."/>
            <person name="Hesse C."/>
            <person name="Hori C."/>
            <person name="Igarashi K."/>
            <person name="Jurgens J.A."/>
            <person name="Kallen N."/>
            <person name="Kersten P."/>
            <person name="Kohler A."/>
            <person name="Kuees U."/>
            <person name="Kumar T.K.A."/>
            <person name="Kuo A."/>
            <person name="LaButti K."/>
            <person name="Larrondo L.F."/>
            <person name="Lindquist E."/>
            <person name="Ling A."/>
            <person name="Lombard V."/>
            <person name="Lucas S."/>
            <person name="Lundell T."/>
            <person name="Martin R."/>
            <person name="McLaughlin D.J."/>
            <person name="Morgenstern I."/>
            <person name="Morin E."/>
            <person name="Murat C."/>
            <person name="Nagy L.G."/>
            <person name="Nolan M."/>
            <person name="Ohm R.A."/>
            <person name="Patyshakuliyeva A."/>
            <person name="Rokas A."/>
            <person name="Ruiz-Duenas F.J."/>
            <person name="Sabat G."/>
            <person name="Salamov A."/>
            <person name="Samejima M."/>
            <person name="Schmutz J."/>
            <person name="Slot J.C."/>
            <person name="St John F."/>
            <person name="Stenlid J."/>
            <person name="Sun H."/>
            <person name="Sun S."/>
            <person name="Syed K."/>
            <person name="Tsang A."/>
            <person name="Wiebenga A."/>
            <person name="Young D."/>
            <person name="Pisabarro A."/>
            <person name="Eastwood D.C."/>
            <person name="Martin F."/>
            <person name="Cullen D."/>
            <person name="Grigoriev I.V."/>
            <person name="Hibbett D.S."/>
        </authorList>
    </citation>
    <scope>NUCLEOTIDE SEQUENCE [LARGE SCALE GENOMIC DNA]</scope>
    <source>
        <strain evidence="10">RWD-64-598 SS2</strain>
    </source>
</reference>
<dbReference type="PANTHER" id="PTHR23501">
    <property type="entry name" value="MAJOR FACILITATOR SUPERFAMILY"/>
    <property type="match status" value="1"/>
</dbReference>
<dbReference type="GO" id="GO:0012505">
    <property type="term" value="C:endomembrane system"/>
    <property type="evidence" value="ECO:0007669"/>
    <property type="project" value="UniProtKB-SubCell"/>
</dbReference>
<evidence type="ECO:0000256" key="2">
    <source>
        <dbReference type="ARBA" id="ARBA00022448"/>
    </source>
</evidence>
<evidence type="ECO:0000256" key="1">
    <source>
        <dbReference type="ARBA" id="ARBA00004127"/>
    </source>
</evidence>
<feature type="transmembrane region" description="Helical" evidence="7">
    <location>
        <begin position="410"/>
        <end position="429"/>
    </location>
</feature>
<dbReference type="SUPFAM" id="SSF103473">
    <property type="entry name" value="MFS general substrate transporter"/>
    <property type="match status" value="1"/>
</dbReference>
<evidence type="ECO:0000256" key="5">
    <source>
        <dbReference type="ARBA" id="ARBA00023136"/>
    </source>
</evidence>
<feature type="transmembrane region" description="Helical" evidence="7">
    <location>
        <begin position="163"/>
        <end position="182"/>
    </location>
</feature>
<name>A0A5M3MHJ4_CONPW</name>
<keyword evidence="2" id="KW-0813">Transport</keyword>
<sequence length="647" mass="69031">MSSLEAGTDSRHPELQHTSSSDKEHKAVESSHAHGSEQGEHDAPGNVYDSTRCLSPRTPPSGEKSPSSPQPPPQADEPPVTVSRTHFFLIMISLWLGNFTAYFNETTATTAMHEIGSYFAAMGGANANAQANQNWIATAYLLGFTVTQVLLGRFADIFGRARVFYVTMAVFAAGTLWCGLAQSMNSLIGARLLQGIGAAGRQSVGVIIVLDLTTARTRGIWLGFFNGASALGLALGPIIGAVLSTSGPASWRWLFWITLIMIGITFCVGCFSLRNLKGATKNEQDTLRRMFGEVDWIGCLLAVAISALACVAIESGNKMYPWNSAPIIAMLLVAICLVPVFAFWELYCTRHGRHPPPLLNIRLLQIRNIPQTCIINFLTGAAYFGCVFFLPRYLVDVRGSSLVQSGVQMFGLTLSLGAFSVLGANILGLTGKVKALGIFAGGLYALGSGLMLLVTRTTPMAHIIGFGVLAGTAAGLLYQPALVVGPMSVRREDVAGISGFLSFLRTFGGTVATALLTAIFETSFTSTLNAQGVIPKSLVSQGLALADAVAAADAYEVTCSWAGQYAANLTQTQCAAWDSDVREALVGAYRLGQWPAVAFGIVYAIGCAFMSGVDFKVQQQWPWSTWNWKRRRGGESAEALEKGASSS</sequence>
<evidence type="ECO:0000256" key="3">
    <source>
        <dbReference type="ARBA" id="ARBA00022692"/>
    </source>
</evidence>
<dbReference type="InterPro" id="IPR036259">
    <property type="entry name" value="MFS_trans_sf"/>
</dbReference>
<evidence type="ECO:0000256" key="7">
    <source>
        <dbReference type="SAM" id="Phobius"/>
    </source>
</evidence>
<dbReference type="Gene3D" id="1.20.1250.20">
    <property type="entry name" value="MFS general substrate transporter like domains"/>
    <property type="match status" value="1"/>
</dbReference>
<protein>
    <submittedName>
        <fullName evidence="9">MFS general substrate transporter</fullName>
    </submittedName>
</protein>